<dbReference type="SUPFAM" id="SSF103359">
    <property type="entry name" value="Suppressor of Fused, N-terminal domain"/>
    <property type="match status" value="1"/>
</dbReference>
<dbReference type="AlphaFoldDB" id="A0A1L9AZB0"/>
<comment type="caution">
    <text evidence="3">The sequence shown here is derived from an EMBL/GenBank/DDBJ whole genome shotgun (WGS) entry which is preliminary data.</text>
</comment>
<dbReference type="Pfam" id="PF05076">
    <property type="entry name" value="SUFU"/>
    <property type="match status" value="1"/>
</dbReference>
<sequence length="415" mass="46172">MTGLYFDLFDDVYIPGRWHLDDPMDQRGQEIRTWQLVRGEPAHVDGRLRIPIYVPGRPLDFSLLAGATIPVVHARVAAVFAELAPGDVQLIPVEVDGQSEPYVLLNITRVVKCIDDEASDEVRHWEPGDGRPDKTGQYRSVIGMRIDPSKVGDARVFRTWGWSPAIIISEEVKQALERMGATGAKFKEVTGPSTLSAEERARDQKSRELFEQADTARETAWCTLGSLDKEVFMPIAMSGSWPGHRQLWRVIRREAERTLLVTHGLSDPFIERLEPSVGFGLELALEVDAGVKDISKGWPLLLLNRVADEVAEHEHVRERVKAGLFSMEVSGKGLPRSLVTEEGRVAVLLGVASRSLPSHFSTPHGEVKLVTVKALLPSELAYLLEHGADGQAELARRFAESGEEHLSRLRRKPVV</sequence>
<evidence type="ECO:0000313" key="3">
    <source>
        <dbReference type="EMBL" id="OJH35243.1"/>
    </source>
</evidence>
<evidence type="ECO:0000313" key="4">
    <source>
        <dbReference type="Proteomes" id="UP000182229"/>
    </source>
</evidence>
<reference evidence="4" key="1">
    <citation type="submission" date="2016-11" db="EMBL/GenBank/DDBJ databases">
        <authorList>
            <person name="Shukria A."/>
            <person name="Stevens D.C."/>
        </authorList>
    </citation>
    <scope>NUCLEOTIDE SEQUENCE [LARGE SCALE GENOMIC DNA]</scope>
    <source>
        <strain evidence="4">Cbfe23</strain>
    </source>
</reference>
<reference evidence="3 4" key="2">
    <citation type="submission" date="2016-12" db="EMBL/GenBank/DDBJ databases">
        <title>Draft Genome Sequence of Cystobacter ferrugineus Strain Cbfe23.</title>
        <authorList>
            <person name="Akbar S."/>
            <person name="Dowd S.E."/>
            <person name="Stevens D.C."/>
        </authorList>
    </citation>
    <scope>NUCLEOTIDE SEQUENCE [LARGE SCALE GENOMIC DNA]</scope>
    <source>
        <strain evidence="3 4">Cbfe23</strain>
    </source>
</reference>
<dbReference type="Proteomes" id="UP000182229">
    <property type="component" value="Unassembled WGS sequence"/>
</dbReference>
<dbReference type="RefSeq" id="WP_071903825.1">
    <property type="nucleotide sequence ID" value="NZ_MPIN01000015.1"/>
</dbReference>
<dbReference type="OrthoDB" id="5509251at2"/>
<dbReference type="InterPro" id="IPR037181">
    <property type="entry name" value="SUFU_N"/>
</dbReference>
<feature type="domain" description="Immunity MXAN-0049 protein" evidence="2">
    <location>
        <begin position="63"/>
        <end position="189"/>
    </location>
</feature>
<accession>A0A1L9AZB0</accession>
<dbReference type="STRING" id="83449.BON30_40025"/>
<dbReference type="Pfam" id="PF07791">
    <property type="entry name" value="Imm11"/>
    <property type="match status" value="1"/>
</dbReference>
<name>A0A1L9AZB0_9BACT</name>
<protein>
    <submittedName>
        <fullName evidence="3">Uncharacterized protein</fullName>
    </submittedName>
</protein>
<proteinExistence type="predicted"/>
<feature type="domain" description="Suppressor of fused-like" evidence="1">
    <location>
        <begin position="257"/>
        <end position="412"/>
    </location>
</feature>
<organism evidence="3 4">
    <name type="scientific">Cystobacter ferrugineus</name>
    <dbReference type="NCBI Taxonomy" id="83449"/>
    <lineage>
        <taxon>Bacteria</taxon>
        <taxon>Pseudomonadati</taxon>
        <taxon>Myxococcota</taxon>
        <taxon>Myxococcia</taxon>
        <taxon>Myxococcales</taxon>
        <taxon>Cystobacterineae</taxon>
        <taxon>Archangiaceae</taxon>
        <taxon>Cystobacter</taxon>
    </lineage>
</organism>
<evidence type="ECO:0000259" key="2">
    <source>
        <dbReference type="Pfam" id="PF07791"/>
    </source>
</evidence>
<dbReference type="InterPro" id="IPR012433">
    <property type="entry name" value="Imm11"/>
</dbReference>
<evidence type="ECO:0000259" key="1">
    <source>
        <dbReference type="Pfam" id="PF05076"/>
    </source>
</evidence>
<dbReference type="EMBL" id="MPIN01000015">
    <property type="protein sequence ID" value="OJH35243.1"/>
    <property type="molecule type" value="Genomic_DNA"/>
</dbReference>
<gene>
    <name evidence="3" type="ORF">BON30_40025</name>
</gene>
<keyword evidence="4" id="KW-1185">Reference proteome</keyword>
<dbReference type="InterPro" id="IPR020941">
    <property type="entry name" value="SUFU-like_domain"/>
</dbReference>